<evidence type="ECO:0000313" key="4">
    <source>
        <dbReference type="Proteomes" id="UP001476950"/>
    </source>
</evidence>
<evidence type="ECO:0000313" key="3">
    <source>
        <dbReference type="EMBL" id="MEP1060578.1"/>
    </source>
</evidence>
<dbReference type="Pfam" id="PF02514">
    <property type="entry name" value="CobN-Mg_chel"/>
    <property type="match status" value="1"/>
</dbReference>
<feature type="region of interest" description="Disordered" evidence="1">
    <location>
        <begin position="202"/>
        <end position="229"/>
    </location>
</feature>
<proteinExistence type="predicted"/>
<keyword evidence="3" id="KW-0436">Ligase</keyword>
<dbReference type="EMBL" id="JAMPLM010000019">
    <property type="protein sequence ID" value="MEP1060578.1"/>
    <property type="molecule type" value="Genomic_DNA"/>
</dbReference>
<reference evidence="3 4" key="1">
    <citation type="submission" date="2022-04" db="EMBL/GenBank/DDBJ databases">
        <title>Positive selection, recombination, and allopatry shape intraspecific diversity of widespread and dominant cyanobacteria.</title>
        <authorList>
            <person name="Wei J."/>
            <person name="Shu W."/>
            <person name="Hu C."/>
        </authorList>
    </citation>
    <scope>NUCLEOTIDE SEQUENCE [LARGE SCALE GENOMIC DNA]</scope>
    <source>
        <strain evidence="3 4">AS-A4</strain>
    </source>
</reference>
<dbReference type="PANTHER" id="PTHR44119">
    <property type="entry name" value="MAGNESIUM-CHELATASE SUBUNIT CHLH, CHLOROPLASTIC"/>
    <property type="match status" value="1"/>
</dbReference>
<organism evidence="3 4">
    <name type="scientific">Stenomitos frigidus AS-A4</name>
    <dbReference type="NCBI Taxonomy" id="2933935"/>
    <lineage>
        <taxon>Bacteria</taxon>
        <taxon>Bacillati</taxon>
        <taxon>Cyanobacteriota</taxon>
        <taxon>Cyanophyceae</taxon>
        <taxon>Leptolyngbyales</taxon>
        <taxon>Leptolyngbyaceae</taxon>
        <taxon>Stenomitos</taxon>
    </lineage>
</organism>
<sequence>MHRLATLPGGWNPSSDGVIFVEQQPAPIVVITAADTDIQTLAVAVAQLPAGFPSLRVVNLLQLQQQLTIDTYAEDVLANATVIIVRLIGGQSYWSYGLDVVEQTAKETGAALIFIPGDERPDPTLTSHSSVSLALVNQVWQYFIEASSENYQNLLRFVAAEFLQQAIDYKPPQSVPRVGLYRPSGTSLAEATVHTDCCGFNESPLRGTSPRSPAAWGPNSPKPPEQEGCGEKQVWLEGDLLNAEVSGETALEKPVAVLSHEKDGKKTRGVAIVFYRAHYLAGNTAAIDALCEALIRRDLTPVPIFVSSLKEPDVQAELKCYCSQNVDVLLNTTSFSLASLETDTPKVDLWQTLNVPVFQVIFSGGTREAWEAGVQGLTPRDMAMNVALPEVDGRIITRAVSFKTVQTQNALLQTDVVVYEPERSRIEFVAALASNWVKLCQTPIAKRKIALILANYPNRDGRLANGVGLDTPASCLEILKALQNAGYTVPELPETSDDLMQLLAAGITNDPESLDLRSVSQALPLKDYQAHFQTLPLPVQTGIQNRWGKPPETDAFPIAGMQFGNVFVGIQPARGYDRDPTLNYHAPDLEPTHSYLVFYHWVNAHFGANAVVHVGKHGNLEWLPGKSVALSENCYPEAVFGAMPHFYPFIVNDPGEGSQAKRRSQAVILDHLTPPMTRAELYGSLHQLEGLIDEYYEAQTLDPARVSLIRDRLMQLIQQENLHKDLGIETELSDEAITKVLTAADGYLCELKEAQIRDGLHIFGQCPDGRQLRDLIVAIARNPNANRLGLTRAIAQDWQLDFDPLTATLGDVLEPTQHPALQTCRIIGDAVEVIETHAATLVEALLTHPIALVTNAKPPSIAPVSLPKTSYSGDFPSVPHMAGDRGEVPRREPETELTVPAYDLCPQHTIGQQTQQELLWVRDRLLPALRQTDQEIINLLRGLNGHYIPSGASGAPTRGRPEVLPTGRNFYSVDIRAIPTETAWDIGRKAAETLIERYTQEHGEYPKTLGLSIWGTSTMRTGGDDLAEALALLGVQPVWDGVSRRVIDFEILPLSFLGRPRVDVTLRISGFFRDAFPNLIDLFDSAVNAVANLNEPADQNPLAAQVQQETLRWEVEGLMAEQAATRSRYRIFGSKPSAYGAGLQGLIEAQNWESDDDLARAYINWSAYAYTRNAEGKSAPEAFTQRLGTMQIVLQNQDNREHDLLDSDDYYQFQGGLTAAVRSVSKTSPEIYFGDHSRTAQPKVRKLSEEIARVYRSRVVNPKWIEGAMRHGYKGAFEMAATLDYLFAYDATTHCVEDFMYEGVAAAYVFDPAVQNFIQKSNPWALRDMAERLLEANQRGLWSQPDPKMLDRLKAIANEAEGTIEAQYPETQHSAIHLT</sequence>
<dbReference type="RefSeq" id="WP_190449129.1">
    <property type="nucleotide sequence ID" value="NZ_JAMPLM010000019.1"/>
</dbReference>
<protein>
    <submittedName>
        <fullName evidence="3">Cobaltochelatase subunit CobN</fullName>
        <ecNumber evidence="3">6.6.1.2</ecNumber>
    </submittedName>
</protein>
<gene>
    <name evidence="3" type="primary">cobN</name>
    <name evidence="3" type="ORF">NDI38_19265</name>
</gene>
<accession>A0ABV0KMW3</accession>
<dbReference type="GO" id="GO:0051116">
    <property type="term" value="F:cobaltochelatase activity"/>
    <property type="evidence" value="ECO:0007669"/>
    <property type="project" value="UniProtKB-EC"/>
</dbReference>
<feature type="domain" description="CobN/magnesium chelatase" evidence="2">
    <location>
        <begin position="140"/>
        <end position="1348"/>
    </location>
</feature>
<dbReference type="InterPro" id="IPR011953">
    <property type="entry name" value="Cobalto_CobN"/>
</dbReference>
<dbReference type="InterPro" id="IPR003672">
    <property type="entry name" value="CobN/Mg_chltase"/>
</dbReference>
<dbReference type="NCBIfam" id="TIGR02257">
    <property type="entry name" value="cobalto_cobN"/>
    <property type="match status" value="1"/>
</dbReference>
<dbReference type="CDD" id="cd10150">
    <property type="entry name" value="CobN_like"/>
    <property type="match status" value="1"/>
</dbReference>
<keyword evidence="4" id="KW-1185">Reference proteome</keyword>
<comment type="caution">
    <text evidence="3">The sequence shown here is derived from an EMBL/GenBank/DDBJ whole genome shotgun (WGS) entry which is preliminary data.</text>
</comment>
<dbReference type="PANTHER" id="PTHR44119:SF4">
    <property type="entry name" value="AEROBIC COBALTOCHELATASE SUBUNIT COBN"/>
    <property type="match status" value="1"/>
</dbReference>
<dbReference type="Proteomes" id="UP001476950">
    <property type="component" value="Unassembled WGS sequence"/>
</dbReference>
<name>A0ABV0KMW3_9CYAN</name>
<evidence type="ECO:0000259" key="2">
    <source>
        <dbReference type="Pfam" id="PF02514"/>
    </source>
</evidence>
<dbReference type="EC" id="6.6.1.2" evidence="3"/>
<evidence type="ECO:0000256" key="1">
    <source>
        <dbReference type="SAM" id="MobiDB-lite"/>
    </source>
</evidence>